<protein>
    <submittedName>
        <fullName evidence="2">Uncharacterized protein</fullName>
    </submittedName>
</protein>
<evidence type="ECO:0000256" key="1">
    <source>
        <dbReference type="SAM" id="MobiDB-lite"/>
    </source>
</evidence>
<evidence type="ECO:0000313" key="2">
    <source>
        <dbReference type="EMBL" id="JAD68351.1"/>
    </source>
</evidence>
<dbReference type="EMBL" id="GBRH01229544">
    <property type="protein sequence ID" value="JAD68351.1"/>
    <property type="molecule type" value="Transcribed_RNA"/>
</dbReference>
<proteinExistence type="predicted"/>
<accession>A0A0A9BYF3</accession>
<reference evidence="2" key="1">
    <citation type="submission" date="2014-09" db="EMBL/GenBank/DDBJ databases">
        <authorList>
            <person name="Magalhaes I.L.F."/>
            <person name="Oliveira U."/>
            <person name="Santos F.R."/>
            <person name="Vidigal T.H.D.A."/>
            <person name="Brescovit A.D."/>
            <person name="Santos A.J."/>
        </authorList>
    </citation>
    <scope>NUCLEOTIDE SEQUENCE</scope>
    <source>
        <tissue evidence="2">Shoot tissue taken approximately 20 cm above the soil surface</tissue>
    </source>
</reference>
<reference evidence="2" key="2">
    <citation type="journal article" date="2015" name="Data Brief">
        <title>Shoot transcriptome of the giant reed, Arundo donax.</title>
        <authorList>
            <person name="Barrero R.A."/>
            <person name="Guerrero F.D."/>
            <person name="Moolhuijzen P."/>
            <person name="Goolsby J.A."/>
            <person name="Tidwell J."/>
            <person name="Bellgard S.E."/>
            <person name="Bellgard M.I."/>
        </authorList>
    </citation>
    <scope>NUCLEOTIDE SEQUENCE</scope>
    <source>
        <tissue evidence="2">Shoot tissue taken approximately 20 cm above the soil surface</tissue>
    </source>
</reference>
<name>A0A0A9BYF3_ARUDO</name>
<organism evidence="2">
    <name type="scientific">Arundo donax</name>
    <name type="common">Giant reed</name>
    <name type="synonym">Donax arundinaceus</name>
    <dbReference type="NCBI Taxonomy" id="35708"/>
    <lineage>
        <taxon>Eukaryota</taxon>
        <taxon>Viridiplantae</taxon>
        <taxon>Streptophyta</taxon>
        <taxon>Embryophyta</taxon>
        <taxon>Tracheophyta</taxon>
        <taxon>Spermatophyta</taxon>
        <taxon>Magnoliopsida</taxon>
        <taxon>Liliopsida</taxon>
        <taxon>Poales</taxon>
        <taxon>Poaceae</taxon>
        <taxon>PACMAD clade</taxon>
        <taxon>Arundinoideae</taxon>
        <taxon>Arundineae</taxon>
        <taxon>Arundo</taxon>
    </lineage>
</organism>
<sequence length="72" mass="7439">MGDGAAAELLAVAERSVPPLGEHLEPAQPRLLAQRHRLHHPDPHLPAVRAHDAVLHASTSSTGAGPLGHAAT</sequence>
<feature type="region of interest" description="Disordered" evidence="1">
    <location>
        <begin position="1"/>
        <end position="72"/>
    </location>
</feature>
<dbReference type="AlphaFoldDB" id="A0A0A9BYF3"/>